<organism evidence="2 3">
    <name type="scientific">Rhizophlyctis rosea</name>
    <dbReference type="NCBI Taxonomy" id="64517"/>
    <lineage>
        <taxon>Eukaryota</taxon>
        <taxon>Fungi</taxon>
        <taxon>Fungi incertae sedis</taxon>
        <taxon>Chytridiomycota</taxon>
        <taxon>Chytridiomycota incertae sedis</taxon>
        <taxon>Chytridiomycetes</taxon>
        <taxon>Rhizophlyctidales</taxon>
        <taxon>Rhizophlyctidaceae</taxon>
        <taxon>Rhizophlyctis</taxon>
    </lineage>
</organism>
<dbReference type="Proteomes" id="UP001212841">
    <property type="component" value="Unassembled WGS sequence"/>
</dbReference>
<feature type="region of interest" description="Disordered" evidence="1">
    <location>
        <begin position="1"/>
        <end position="29"/>
    </location>
</feature>
<comment type="caution">
    <text evidence="2">The sequence shown here is derived from an EMBL/GenBank/DDBJ whole genome shotgun (WGS) entry which is preliminary data.</text>
</comment>
<reference evidence="2" key="1">
    <citation type="submission" date="2020-05" db="EMBL/GenBank/DDBJ databases">
        <title>Phylogenomic resolution of chytrid fungi.</title>
        <authorList>
            <person name="Stajich J.E."/>
            <person name="Amses K."/>
            <person name="Simmons R."/>
            <person name="Seto K."/>
            <person name="Myers J."/>
            <person name="Bonds A."/>
            <person name="Quandt C.A."/>
            <person name="Barry K."/>
            <person name="Liu P."/>
            <person name="Grigoriev I."/>
            <person name="Longcore J.E."/>
            <person name="James T.Y."/>
        </authorList>
    </citation>
    <scope>NUCLEOTIDE SEQUENCE</scope>
    <source>
        <strain evidence="2">JEL0318</strain>
    </source>
</reference>
<name>A0AAD5S747_9FUNG</name>
<evidence type="ECO:0000313" key="3">
    <source>
        <dbReference type="Proteomes" id="UP001212841"/>
    </source>
</evidence>
<feature type="compositionally biased region" description="Basic and acidic residues" evidence="1">
    <location>
        <begin position="19"/>
        <end position="29"/>
    </location>
</feature>
<dbReference type="EMBL" id="JADGJD010000837">
    <property type="protein sequence ID" value="KAJ3048157.1"/>
    <property type="molecule type" value="Genomic_DNA"/>
</dbReference>
<evidence type="ECO:0000313" key="2">
    <source>
        <dbReference type="EMBL" id="KAJ3048157.1"/>
    </source>
</evidence>
<feature type="compositionally biased region" description="Basic residues" evidence="1">
    <location>
        <begin position="1"/>
        <end position="10"/>
    </location>
</feature>
<evidence type="ECO:0000256" key="1">
    <source>
        <dbReference type="SAM" id="MobiDB-lite"/>
    </source>
</evidence>
<gene>
    <name evidence="2" type="ORF">HK097_010819</name>
</gene>
<keyword evidence="3" id="KW-1185">Reference proteome</keyword>
<sequence>MSDKKKKGGKKSGSAGADKAGDETFKSGEKHMLDEVTLEIYEAKVRDLSEKMER</sequence>
<protein>
    <submittedName>
        <fullName evidence="2">Uncharacterized protein</fullName>
    </submittedName>
</protein>
<proteinExistence type="predicted"/>
<dbReference type="AlphaFoldDB" id="A0AAD5S747"/>
<accession>A0AAD5S747</accession>